<feature type="compositionally biased region" description="Low complexity" evidence="1">
    <location>
        <begin position="305"/>
        <end position="315"/>
    </location>
</feature>
<dbReference type="EMBL" id="QSBY01000009">
    <property type="protein sequence ID" value="RHW70548.1"/>
    <property type="molecule type" value="Genomic_DNA"/>
</dbReference>
<dbReference type="AlphaFoldDB" id="A0A3L6L364"/>
<feature type="compositionally biased region" description="Polar residues" evidence="1">
    <location>
        <begin position="139"/>
        <end position="148"/>
    </location>
</feature>
<comment type="caution">
    <text evidence="2">The sequence shown here is derived from an EMBL/GenBank/DDBJ whole genome shotgun (WGS) entry which is preliminary data.</text>
</comment>
<dbReference type="Proteomes" id="UP000266743">
    <property type="component" value="Chromosome 9"/>
</dbReference>
<sequence>MRTTIRYTRPELLSLAPRPEEFTLSEEVLQKFSIIETECPVQSSSPDGTRHDATGQKSSDSKNGALGPASKRATNSERFAPPSRSWRGSRDQEAFEEGYKYELERNAIKKQALQETMEREKQRSDAAASSKDEGKNDTNKWGPSSPSRTEVKAEVDDEIERLMVSIAPSGEGGKKVAKSRFFSGANSGFQDTNPTSAPLVQAISEPLTSASLNQVKDPWALPSMVPASGNVVWNNVEASKPTGVDVAHERKNPSANVGMNSLLTGSLSLGVPSTAPAQHAGAVPTQPSMQPAVLHPVPAAPSVEAGAATSARAPATQPTETSASNQPRTWNAHDLEQRLISEQKVSRQPEVESKPIEATALEQQLLMQVKQSLGRPQTQPQAAVMSQMPGSAVPVTGAPPLLSVSGHMTPPQMSTTQLPAHVPQQQRPQQQPVQMPWGVPVQKVAPQQMQKLVQAPPQPQHRQTGVPQPVPIIVSGAQGAPYYAQPAMPGHYVAGFVPSQAQQPMMFYRPADGTAPYTVGATGFPPGTQVLFAQQQQAKQPNQRR</sequence>
<feature type="compositionally biased region" description="Basic and acidic residues" evidence="1">
    <location>
        <begin position="116"/>
        <end position="138"/>
    </location>
</feature>
<name>A0A3L6L364_9TRYP</name>
<accession>A0A3L6L364</accession>
<proteinExistence type="predicted"/>
<feature type="region of interest" description="Disordered" evidence="1">
    <location>
        <begin position="275"/>
        <end position="294"/>
    </location>
</feature>
<feature type="region of interest" description="Disordered" evidence="1">
    <location>
        <begin position="38"/>
        <end position="93"/>
    </location>
</feature>
<protein>
    <submittedName>
        <fullName evidence="2">4E-interacting protein</fullName>
    </submittedName>
</protein>
<feature type="compositionally biased region" description="Polar residues" evidence="1">
    <location>
        <begin position="316"/>
        <end position="329"/>
    </location>
</feature>
<reference evidence="2 3" key="1">
    <citation type="submission" date="2018-09" db="EMBL/GenBank/DDBJ databases">
        <title>whole genome sequence of T. equiperdum IVM-t1 strain.</title>
        <authorList>
            <person name="Suganuma K."/>
        </authorList>
    </citation>
    <scope>NUCLEOTIDE SEQUENCE [LARGE SCALE GENOMIC DNA]</scope>
    <source>
        <strain evidence="2 3">IVM-t1</strain>
    </source>
</reference>
<feature type="region of interest" description="Disordered" evidence="1">
    <location>
        <begin position="112"/>
        <end position="153"/>
    </location>
</feature>
<organism evidence="2 3">
    <name type="scientific">Trypanosoma brucei equiperdum</name>
    <dbReference type="NCBI Taxonomy" id="630700"/>
    <lineage>
        <taxon>Eukaryota</taxon>
        <taxon>Discoba</taxon>
        <taxon>Euglenozoa</taxon>
        <taxon>Kinetoplastea</taxon>
        <taxon>Metakinetoplastina</taxon>
        <taxon>Trypanosomatida</taxon>
        <taxon>Trypanosomatidae</taxon>
        <taxon>Trypanosoma</taxon>
    </lineage>
</organism>
<evidence type="ECO:0000256" key="1">
    <source>
        <dbReference type="SAM" id="MobiDB-lite"/>
    </source>
</evidence>
<gene>
    <name evidence="2" type="ORF">DPX39_090063800</name>
</gene>
<feature type="region of interest" description="Disordered" evidence="1">
    <location>
        <begin position="302"/>
        <end position="330"/>
    </location>
</feature>
<evidence type="ECO:0000313" key="2">
    <source>
        <dbReference type="EMBL" id="RHW70548.1"/>
    </source>
</evidence>
<evidence type="ECO:0000313" key="3">
    <source>
        <dbReference type="Proteomes" id="UP000266743"/>
    </source>
</evidence>